<proteinExistence type="inferred from homology"/>
<dbReference type="InterPro" id="IPR036869">
    <property type="entry name" value="J_dom_sf"/>
</dbReference>
<comment type="subunit">
    <text evidence="6">Homodimer.</text>
</comment>
<accession>A0A257LTP7</accession>
<comment type="cofactor">
    <cofactor evidence="6">
        <name>Zn(2+)</name>
        <dbReference type="ChEBI" id="CHEBI:29105"/>
    </cofactor>
    <text evidence="6">Binds 2 Zn(2+) ions per monomer.</text>
</comment>
<comment type="function">
    <text evidence="6">Participates actively in the response to hyperosmotic and heat shock by preventing the aggregation of stress-denatured proteins and by disaggregating proteins, also in an autonomous, DnaK-independent fashion. Unfolded proteins bind initially to DnaJ; upon interaction with the DnaJ-bound protein, DnaK hydrolyzes its bound ATP, resulting in the formation of a stable complex. GrpE releases ADP from DnaK; ATP binding to DnaK triggers the release of the substrate protein, thus completing the reaction cycle. Several rounds of ATP-dependent interactions between DnaJ, DnaK and GrpE are required for fully efficient folding. Also involved, together with DnaK and GrpE, in the DNA replication of plasmids through activation of initiation proteins.</text>
</comment>
<evidence type="ECO:0000256" key="5">
    <source>
        <dbReference type="ARBA" id="ARBA00023186"/>
    </source>
</evidence>
<dbReference type="PANTHER" id="PTHR43096">
    <property type="entry name" value="DNAJ HOMOLOG 1, MITOCHONDRIAL-RELATED"/>
    <property type="match status" value="1"/>
</dbReference>
<feature type="binding site" evidence="6">
    <location>
        <position position="216"/>
    </location>
    <ligand>
        <name>Zn(2+)</name>
        <dbReference type="ChEBI" id="CHEBI:29105"/>
        <label>1</label>
    </ligand>
</feature>
<dbReference type="HAMAP" id="MF_01152">
    <property type="entry name" value="DnaJ"/>
    <property type="match status" value="1"/>
</dbReference>
<dbReference type="InterPro" id="IPR036410">
    <property type="entry name" value="HSP_DnaJ_Cys-rich_dom_sf"/>
</dbReference>
<dbReference type="InterPro" id="IPR001305">
    <property type="entry name" value="HSP_DnaJ_Cys-rich_dom"/>
</dbReference>
<keyword evidence="6" id="KW-0235">DNA replication</keyword>
<dbReference type="SMART" id="SM00271">
    <property type="entry name" value="DnaJ"/>
    <property type="match status" value="1"/>
</dbReference>
<dbReference type="SUPFAM" id="SSF57938">
    <property type="entry name" value="DnaJ/Hsp40 cysteine-rich domain"/>
    <property type="match status" value="1"/>
</dbReference>
<feature type="repeat" description="CXXCXGXG motif" evidence="6">
    <location>
        <begin position="202"/>
        <end position="209"/>
    </location>
</feature>
<feature type="binding site" evidence="6">
    <location>
        <position position="176"/>
    </location>
    <ligand>
        <name>Zn(2+)</name>
        <dbReference type="ChEBI" id="CHEBI:29105"/>
        <label>2</label>
    </ligand>
</feature>
<feature type="zinc finger region" description="CR-type" evidence="7">
    <location>
        <begin position="150"/>
        <end position="228"/>
    </location>
</feature>
<evidence type="ECO:0000313" key="11">
    <source>
        <dbReference type="Proteomes" id="UP000216312"/>
    </source>
</evidence>
<dbReference type="AlphaFoldDB" id="A0A257LTP7"/>
<dbReference type="GO" id="GO:0006260">
    <property type="term" value="P:DNA replication"/>
    <property type="evidence" value="ECO:0007669"/>
    <property type="project" value="UniProtKB-KW"/>
</dbReference>
<dbReference type="SUPFAM" id="SSF49493">
    <property type="entry name" value="HSP40/DnaJ peptide-binding domain"/>
    <property type="match status" value="2"/>
</dbReference>
<evidence type="ECO:0000256" key="4">
    <source>
        <dbReference type="ARBA" id="ARBA00022833"/>
    </source>
</evidence>
<dbReference type="NCBIfam" id="NF008035">
    <property type="entry name" value="PRK10767.1"/>
    <property type="match status" value="1"/>
</dbReference>
<evidence type="ECO:0000256" key="6">
    <source>
        <dbReference type="HAMAP-Rule" id="MF_01152"/>
    </source>
</evidence>
<dbReference type="CDD" id="cd10719">
    <property type="entry name" value="DnaJ_zf"/>
    <property type="match status" value="1"/>
</dbReference>
<dbReference type="GO" id="GO:0005737">
    <property type="term" value="C:cytoplasm"/>
    <property type="evidence" value="ECO:0007669"/>
    <property type="project" value="UniProtKB-SubCell"/>
</dbReference>
<dbReference type="PROSITE" id="PS50076">
    <property type="entry name" value="DNAJ_2"/>
    <property type="match status" value="1"/>
</dbReference>
<dbReference type="Gene3D" id="1.10.287.110">
    <property type="entry name" value="DnaJ domain"/>
    <property type="match status" value="1"/>
</dbReference>
<feature type="binding site" evidence="6">
    <location>
        <position position="202"/>
    </location>
    <ligand>
        <name>Zn(2+)</name>
        <dbReference type="ChEBI" id="CHEBI:29105"/>
        <label>2</label>
    </ligand>
</feature>
<keyword evidence="1 6" id="KW-0479">Metal-binding</keyword>
<dbReference type="InterPro" id="IPR008971">
    <property type="entry name" value="HSP40/DnaJ_pept-bd"/>
</dbReference>
<gene>
    <name evidence="6 10" type="primary">dnaJ</name>
    <name evidence="10" type="ORF">CGW93_02650</name>
</gene>
<dbReference type="Proteomes" id="UP000216312">
    <property type="component" value="Unassembled WGS sequence"/>
</dbReference>
<dbReference type="Pfam" id="PF01556">
    <property type="entry name" value="DnaJ_C"/>
    <property type="match status" value="1"/>
</dbReference>
<feature type="repeat" description="CXXCXGXG motif" evidence="6">
    <location>
        <begin position="216"/>
        <end position="223"/>
    </location>
</feature>
<keyword evidence="3 6" id="KW-0863">Zinc-finger</keyword>
<dbReference type="GO" id="GO:0005524">
    <property type="term" value="F:ATP binding"/>
    <property type="evidence" value="ECO:0007669"/>
    <property type="project" value="InterPro"/>
</dbReference>
<feature type="binding site" evidence="6">
    <location>
        <position position="163"/>
    </location>
    <ligand>
        <name>Zn(2+)</name>
        <dbReference type="ChEBI" id="CHEBI:29105"/>
        <label>1</label>
    </ligand>
</feature>
<dbReference type="NCBIfam" id="TIGR02349">
    <property type="entry name" value="DnaJ_bact"/>
    <property type="match status" value="1"/>
</dbReference>
<comment type="caution">
    <text evidence="10">The sequence shown here is derived from an EMBL/GenBank/DDBJ whole genome shotgun (WGS) entry which is preliminary data.</text>
</comment>
<evidence type="ECO:0000259" key="8">
    <source>
        <dbReference type="PROSITE" id="PS50076"/>
    </source>
</evidence>
<dbReference type="GO" id="GO:0008270">
    <property type="term" value="F:zinc ion binding"/>
    <property type="evidence" value="ECO:0007669"/>
    <property type="project" value="UniProtKB-UniRule"/>
</dbReference>
<dbReference type="InterPro" id="IPR018253">
    <property type="entry name" value="DnaJ_domain_CS"/>
</dbReference>
<keyword evidence="4 6" id="KW-0862">Zinc</keyword>
<dbReference type="GO" id="GO:0042026">
    <property type="term" value="P:protein refolding"/>
    <property type="evidence" value="ECO:0007669"/>
    <property type="project" value="TreeGrafter"/>
</dbReference>
<dbReference type="CDD" id="cd10747">
    <property type="entry name" value="DnaJ_C"/>
    <property type="match status" value="1"/>
</dbReference>
<protein>
    <recommendedName>
        <fullName evidence="6">Chaperone protein DnaJ</fullName>
    </recommendedName>
</protein>
<dbReference type="Pfam" id="PF00226">
    <property type="entry name" value="DnaJ"/>
    <property type="match status" value="1"/>
</dbReference>
<feature type="binding site" evidence="6">
    <location>
        <position position="219"/>
    </location>
    <ligand>
        <name>Zn(2+)</name>
        <dbReference type="ChEBI" id="CHEBI:29105"/>
        <label>1</label>
    </ligand>
</feature>
<dbReference type="FunFam" id="1.10.287.110:FF:000034">
    <property type="entry name" value="Chaperone protein DnaJ"/>
    <property type="match status" value="1"/>
</dbReference>
<feature type="repeat" description="CXXCXGXG motif" evidence="6">
    <location>
        <begin position="163"/>
        <end position="170"/>
    </location>
</feature>
<dbReference type="SUPFAM" id="SSF46565">
    <property type="entry name" value="Chaperone J-domain"/>
    <property type="match status" value="1"/>
</dbReference>
<comment type="domain">
    <text evidence="6">The J domain is necessary and sufficient to stimulate DnaK ATPase activity. Zinc center 1 plays an important role in the autonomous, DnaK-independent chaperone activity of DnaJ. Zinc center 2 is essential for interaction with DnaK and for DnaJ activity.</text>
</comment>
<dbReference type="InterPro" id="IPR001623">
    <property type="entry name" value="DnaJ_domain"/>
</dbReference>
<keyword evidence="5 6" id="KW-0143">Chaperone</keyword>
<evidence type="ECO:0000256" key="1">
    <source>
        <dbReference type="ARBA" id="ARBA00022723"/>
    </source>
</evidence>
<dbReference type="CDD" id="cd06257">
    <property type="entry name" value="DnaJ"/>
    <property type="match status" value="1"/>
</dbReference>
<keyword evidence="2 6" id="KW-0677">Repeat</keyword>
<feature type="binding site" evidence="6">
    <location>
        <position position="179"/>
    </location>
    <ligand>
        <name>Zn(2+)</name>
        <dbReference type="ChEBI" id="CHEBI:29105"/>
        <label>2</label>
    </ligand>
</feature>
<dbReference type="InterPro" id="IPR012724">
    <property type="entry name" value="DnaJ"/>
</dbReference>
<dbReference type="PROSITE" id="PS00636">
    <property type="entry name" value="DNAJ_1"/>
    <property type="match status" value="1"/>
</dbReference>
<feature type="domain" description="J" evidence="8">
    <location>
        <begin position="7"/>
        <end position="73"/>
    </location>
</feature>
<dbReference type="Pfam" id="PF00684">
    <property type="entry name" value="DnaJ_CXXCXGXG"/>
    <property type="match status" value="1"/>
</dbReference>
<feature type="repeat" description="CXXCXGXG motif" evidence="6">
    <location>
        <begin position="176"/>
        <end position="183"/>
    </location>
</feature>
<dbReference type="PROSITE" id="PS51188">
    <property type="entry name" value="ZF_CR"/>
    <property type="match status" value="1"/>
</dbReference>
<feature type="binding site" evidence="6">
    <location>
        <position position="166"/>
    </location>
    <ligand>
        <name>Zn(2+)</name>
        <dbReference type="ChEBI" id="CHEBI:29105"/>
        <label>1</label>
    </ligand>
</feature>
<evidence type="ECO:0000256" key="2">
    <source>
        <dbReference type="ARBA" id="ARBA00022737"/>
    </source>
</evidence>
<reference evidence="11" key="1">
    <citation type="submission" date="2017-07" db="EMBL/GenBank/DDBJ databases">
        <title>Novel pathways for hydrocarbon cycling and metabolic interdependencies in hydrothermal sediment communities.</title>
        <authorList>
            <person name="Dombrowski N."/>
            <person name="Seitz K."/>
            <person name="Teske A."/>
            <person name="Baker B."/>
        </authorList>
    </citation>
    <scope>NUCLEOTIDE SEQUENCE [LARGE SCALE GENOMIC DNA]</scope>
</reference>
<name>A0A257LTP7_UNCW3</name>
<dbReference type="PANTHER" id="PTHR43096:SF52">
    <property type="entry name" value="DNAJ HOMOLOG 1, MITOCHONDRIAL-RELATED"/>
    <property type="match status" value="1"/>
</dbReference>
<dbReference type="FunFam" id="2.60.260.20:FF:000013">
    <property type="entry name" value="DnaJ subfamily B member 11"/>
    <property type="match status" value="1"/>
</dbReference>
<dbReference type="GO" id="GO:0031072">
    <property type="term" value="F:heat shock protein binding"/>
    <property type="evidence" value="ECO:0007669"/>
    <property type="project" value="InterPro"/>
</dbReference>
<keyword evidence="6" id="KW-0346">Stress response</keyword>
<dbReference type="PRINTS" id="PR00625">
    <property type="entry name" value="JDOMAIN"/>
</dbReference>
<dbReference type="GO" id="GO:0009408">
    <property type="term" value="P:response to heat"/>
    <property type="evidence" value="ECO:0007669"/>
    <property type="project" value="InterPro"/>
</dbReference>
<organism evidence="10 11">
    <name type="scientific">candidate division WOR-3 bacterium 4484_18</name>
    <dbReference type="NCBI Taxonomy" id="2020626"/>
    <lineage>
        <taxon>Bacteria</taxon>
        <taxon>Bacteria division WOR-3</taxon>
    </lineage>
</organism>
<dbReference type="Gene3D" id="2.60.260.20">
    <property type="entry name" value="Urease metallochaperone UreE, N-terminal domain"/>
    <property type="match status" value="2"/>
</dbReference>
<comment type="similarity">
    <text evidence="6">Belongs to the DnaJ family.</text>
</comment>
<evidence type="ECO:0000256" key="7">
    <source>
        <dbReference type="PROSITE-ProRule" id="PRU00546"/>
    </source>
</evidence>
<feature type="domain" description="CR-type" evidence="9">
    <location>
        <begin position="150"/>
        <end position="228"/>
    </location>
</feature>
<evidence type="ECO:0000259" key="9">
    <source>
        <dbReference type="PROSITE" id="PS51188"/>
    </source>
</evidence>
<sequence>MAVTKKDYYEILGVSRNATKEEIKHAYRRLALKYHPDKNPDNRKEAEEKFKEISEAYEVLMDDHKRSLYDRYGHAGVEGTFGDQGFTWEHFTHFDDLRDIFGEFFDNLIRDFGIRGSIFQDLFGTRVRVRHRGEDLRIVLPLELEEIIKGTTKTIRYTRQVICPACNGRGGTTQTCPVCRGRGQIQRVSENIFGRFVSVTTCPECGGTGTILASRCNVCGGKGRVPKKERVEVHIPAGVRNGDTLTIKGKGNASTDGGPPGDLLVTINEKPHPVFKRKGNDVLLRLEVPFTTFVLGGTVELPTPDGKSVTVKIAPGTPDGKVIRLTGRGIPNVNGWGRGDEVVELHVKIPEDLPRDIKNKLKEIAPYLARKKS</sequence>
<dbReference type="GO" id="GO:0051082">
    <property type="term" value="F:unfolded protein binding"/>
    <property type="evidence" value="ECO:0007669"/>
    <property type="project" value="UniProtKB-UniRule"/>
</dbReference>
<evidence type="ECO:0000256" key="3">
    <source>
        <dbReference type="ARBA" id="ARBA00022771"/>
    </source>
</evidence>
<dbReference type="Gene3D" id="2.10.230.10">
    <property type="entry name" value="Heat shock protein DnaJ, cysteine-rich domain"/>
    <property type="match status" value="1"/>
</dbReference>
<dbReference type="EMBL" id="NMUJ01000026">
    <property type="protein sequence ID" value="OYV03048.1"/>
    <property type="molecule type" value="Genomic_DNA"/>
</dbReference>
<keyword evidence="6" id="KW-0963">Cytoplasm</keyword>
<feature type="binding site" evidence="6">
    <location>
        <position position="205"/>
    </location>
    <ligand>
        <name>Zn(2+)</name>
        <dbReference type="ChEBI" id="CHEBI:29105"/>
        <label>2</label>
    </ligand>
</feature>
<evidence type="ECO:0000313" key="10">
    <source>
        <dbReference type="EMBL" id="OYV03048.1"/>
    </source>
</evidence>
<comment type="subcellular location">
    <subcellularLocation>
        <location evidence="6">Cytoplasm</location>
    </subcellularLocation>
</comment>
<dbReference type="InterPro" id="IPR002939">
    <property type="entry name" value="DnaJ_C"/>
</dbReference>